<dbReference type="GO" id="GO:0008442">
    <property type="term" value="F:3-hydroxyisobutyrate dehydrogenase activity"/>
    <property type="evidence" value="ECO:0007669"/>
    <property type="project" value="UniProtKB-EC"/>
</dbReference>
<dbReference type="GO" id="GO:0005739">
    <property type="term" value="C:mitochondrion"/>
    <property type="evidence" value="ECO:0007669"/>
    <property type="project" value="TreeGrafter"/>
</dbReference>
<proteinExistence type="inferred from homology"/>
<comment type="pathway">
    <text evidence="1">Amino-acid degradation; L-valine degradation.</text>
</comment>
<sequence length="116" mass="12582">MFRKTIVLLNLRSNILQQRHNSTDVGFIGIGNMGTRMATNMINKGLKLKVYDIDSAAARSVKGATVVNSPKEAAQDVKVVITMLPDSSVVRESVRGKDGIVEGNFTNSLKKMATDS</sequence>
<dbReference type="GO" id="GO:0050661">
    <property type="term" value="F:NADP binding"/>
    <property type="evidence" value="ECO:0007669"/>
    <property type="project" value="InterPro"/>
</dbReference>
<evidence type="ECO:0000256" key="5">
    <source>
        <dbReference type="ARBA" id="ARBA00023002"/>
    </source>
</evidence>
<feature type="domain" description="6-phosphogluconate dehydrogenase NADP-binding" evidence="8">
    <location>
        <begin position="24"/>
        <end position="103"/>
    </location>
</feature>
<dbReference type="GO" id="GO:0006574">
    <property type="term" value="P:L-valine catabolic process"/>
    <property type="evidence" value="ECO:0007669"/>
    <property type="project" value="TreeGrafter"/>
</dbReference>
<dbReference type="AlphaFoldDB" id="A0AAW1IZZ2"/>
<dbReference type="SUPFAM" id="SSF51735">
    <property type="entry name" value="NAD(P)-binding Rossmann-fold domains"/>
    <property type="match status" value="1"/>
</dbReference>
<keyword evidence="5" id="KW-0560">Oxidoreductase</keyword>
<dbReference type="PANTHER" id="PTHR22981:SF7">
    <property type="entry name" value="3-HYDROXYISOBUTYRATE DEHYDROGENASE, MITOCHONDRIAL"/>
    <property type="match status" value="1"/>
</dbReference>
<dbReference type="InterPro" id="IPR006115">
    <property type="entry name" value="6PGDH_NADP-bd"/>
</dbReference>
<dbReference type="Gene3D" id="3.40.50.720">
    <property type="entry name" value="NAD(P)-binding Rossmann-like Domain"/>
    <property type="match status" value="1"/>
</dbReference>
<evidence type="ECO:0000256" key="3">
    <source>
        <dbReference type="ARBA" id="ARBA00012991"/>
    </source>
</evidence>
<keyword evidence="4" id="KW-0101">Branched-chain amino acid catabolism</keyword>
<accession>A0AAW1IZZ2</accession>
<evidence type="ECO:0000256" key="1">
    <source>
        <dbReference type="ARBA" id="ARBA00005109"/>
    </source>
</evidence>
<evidence type="ECO:0000256" key="7">
    <source>
        <dbReference type="ARBA" id="ARBA00049197"/>
    </source>
</evidence>
<name>A0AAW1IZZ2_POPJA</name>
<keyword evidence="10" id="KW-1185">Reference proteome</keyword>
<comment type="similarity">
    <text evidence="2">Belongs to the HIBADH-related family. 3-hydroxyisobutyrate dehydrogenase subfamily.</text>
</comment>
<dbReference type="InterPro" id="IPR036291">
    <property type="entry name" value="NAD(P)-bd_dom_sf"/>
</dbReference>
<evidence type="ECO:0000256" key="2">
    <source>
        <dbReference type="ARBA" id="ARBA00006013"/>
    </source>
</evidence>
<comment type="catalytic activity">
    <reaction evidence="7">
        <text>3-hydroxy-2-methylpropanoate + NAD(+) = 2-methyl-3-oxopropanoate + NADH + H(+)</text>
        <dbReference type="Rhea" id="RHEA:17681"/>
        <dbReference type="ChEBI" id="CHEBI:11805"/>
        <dbReference type="ChEBI" id="CHEBI:15378"/>
        <dbReference type="ChEBI" id="CHEBI:57540"/>
        <dbReference type="ChEBI" id="CHEBI:57700"/>
        <dbReference type="ChEBI" id="CHEBI:57945"/>
        <dbReference type="EC" id="1.1.1.31"/>
    </reaction>
</comment>
<evidence type="ECO:0000259" key="8">
    <source>
        <dbReference type="Pfam" id="PF03446"/>
    </source>
</evidence>
<protein>
    <recommendedName>
        <fullName evidence="3">3-hydroxyisobutyrate dehydrogenase</fullName>
        <ecNumber evidence="3">1.1.1.31</ecNumber>
    </recommendedName>
</protein>
<comment type="caution">
    <text evidence="9">The sequence shown here is derived from an EMBL/GenBank/DDBJ whole genome shotgun (WGS) entry which is preliminary data.</text>
</comment>
<organism evidence="9 10">
    <name type="scientific">Popillia japonica</name>
    <name type="common">Japanese beetle</name>
    <dbReference type="NCBI Taxonomy" id="7064"/>
    <lineage>
        <taxon>Eukaryota</taxon>
        <taxon>Metazoa</taxon>
        <taxon>Ecdysozoa</taxon>
        <taxon>Arthropoda</taxon>
        <taxon>Hexapoda</taxon>
        <taxon>Insecta</taxon>
        <taxon>Pterygota</taxon>
        <taxon>Neoptera</taxon>
        <taxon>Endopterygota</taxon>
        <taxon>Coleoptera</taxon>
        <taxon>Polyphaga</taxon>
        <taxon>Scarabaeiformia</taxon>
        <taxon>Scarabaeidae</taxon>
        <taxon>Rutelinae</taxon>
        <taxon>Popillia</taxon>
    </lineage>
</organism>
<evidence type="ECO:0000313" key="10">
    <source>
        <dbReference type="Proteomes" id="UP001458880"/>
    </source>
</evidence>
<dbReference type="EMBL" id="JASPKY010000460">
    <property type="protein sequence ID" value="KAK9696182.1"/>
    <property type="molecule type" value="Genomic_DNA"/>
</dbReference>
<evidence type="ECO:0000313" key="9">
    <source>
        <dbReference type="EMBL" id="KAK9696182.1"/>
    </source>
</evidence>
<keyword evidence="6" id="KW-0520">NAD</keyword>
<reference evidence="9 10" key="1">
    <citation type="journal article" date="2024" name="BMC Genomics">
        <title>De novo assembly and annotation of Popillia japonica's genome with initial clues to its potential as an invasive pest.</title>
        <authorList>
            <person name="Cucini C."/>
            <person name="Boschi S."/>
            <person name="Funari R."/>
            <person name="Cardaioli E."/>
            <person name="Iannotti N."/>
            <person name="Marturano G."/>
            <person name="Paoli F."/>
            <person name="Bruttini M."/>
            <person name="Carapelli A."/>
            <person name="Frati F."/>
            <person name="Nardi F."/>
        </authorList>
    </citation>
    <scope>NUCLEOTIDE SEQUENCE [LARGE SCALE GENOMIC DNA]</scope>
    <source>
        <strain evidence="9">DMR45628</strain>
    </source>
</reference>
<dbReference type="Proteomes" id="UP001458880">
    <property type="component" value="Unassembled WGS sequence"/>
</dbReference>
<dbReference type="PANTHER" id="PTHR22981">
    <property type="entry name" value="3-HYDROXYISOBUTYRATE DEHYDROGENASE-RELATED"/>
    <property type="match status" value="1"/>
</dbReference>
<dbReference type="Pfam" id="PF03446">
    <property type="entry name" value="NAD_binding_2"/>
    <property type="match status" value="1"/>
</dbReference>
<evidence type="ECO:0000256" key="4">
    <source>
        <dbReference type="ARBA" id="ARBA00022456"/>
    </source>
</evidence>
<dbReference type="EC" id="1.1.1.31" evidence="3"/>
<evidence type="ECO:0000256" key="6">
    <source>
        <dbReference type="ARBA" id="ARBA00023027"/>
    </source>
</evidence>
<gene>
    <name evidence="9" type="ORF">QE152_g32090</name>
</gene>